<accession>A0ABV9XAF8</accession>
<organism evidence="2 3">
    <name type="scientific">Streptomyces coeruleoprunus</name>
    <dbReference type="NCBI Taxonomy" id="285563"/>
    <lineage>
        <taxon>Bacteria</taxon>
        <taxon>Bacillati</taxon>
        <taxon>Actinomycetota</taxon>
        <taxon>Actinomycetes</taxon>
        <taxon>Kitasatosporales</taxon>
        <taxon>Streptomycetaceae</taxon>
        <taxon>Streptomyces</taxon>
    </lineage>
</organism>
<dbReference type="RefSeq" id="WP_345693129.1">
    <property type="nucleotide sequence ID" value="NZ_BAABIT010000001.1"/>
</dbReference>
<reference evidence="3" key="1">
    <citation type="journal article" date="2019" name="Int. J. Syst. Evol. Microbiol.">
        <title>The Global Catalogue of Microorganisms (GCM) 10K type strain sequencing project: providing services to taxonomists for standard genome sequencing and annotation.</title>
        <authorList>
            <consortium name="The Broad Institute Genomics Platform"/>
            <consortium name="The Broad Institute Genome Sequencing Center for Infectious Disease"/>
            <person name="Wu L."/>
            <person name="Ma J."/>
        </authorList>
    </citation>
    <scope>NUCLEOTIDE SEQUENCE [LARGE SCALE GENOMIC DNA]</scope>
    <source>
        <strain evidence="3">CGMCC 4.1648</strain>
    </source>
</reference>
<feature type="region of interest" description="Disordered" evidence="1">
    <location>
        <begin position="268"/>
        <end position="292"/>
    </location>
</feature>
<keyword evidence="2" id="KW-0255">Endonuclease</keyword>
<evidence type="ECO:0000313" key="3">
    <source>
        <dbReference type="Proteomes" id="UP001595829"/>
    </source>
</evidence>
<evidence type="ECO:0000313" key="2">
    <source>
        <dbReference type="EMBL" id="MFC5021141.1"/>
    </source>
</evidence>
<keyword evidence="2" id="KW-0540">Nuclease</keyword>
<dbReference type="Proteomes" id="UP001595829">
    <property type="component" value="Unassembled WGS sequence"/>
</dbReference>
<protein>
    <submittedName>
        <fullName evidence="2">Endonuclease/exonuclease/phosphatase family protein</fullName>
    </submittedName>
</protein>
<gene>
    <name evidence="2" type="ORF">ACFPM3_03120</name>
</gene>
<dbReference type="SUPFAM" id="SSF56219">
    <property type="entry name" value="DNase I-like"/>
    <property type="match status" value="1"/>
</dbReference>
<name>A0ABV9XAF8_9ACTN</name>
<dbReference type="EMBL" id="JBHSJD010000002">
    <property type="protein sequence ID" value="MFC5021141.1"/>
    <property type="molecule type" value="Genomic_DNA"/>
</dbReference>
<dbReference type="Gene3D" id="3.60.10.10">
    <property type="entry name" value="Endonuclease/exonuclease/phosphatase"/>
    <property type="match status" value="1"/>
</dbReference>
<comment type="caution">
    <text evidence="2">The sequence shown here is derived from an EMBL/GenBank/DDBJ whole genome shotgun (WGS) entry which is preliminary data.</text>
</comment>
<evidence type="ECO:0000256" key="1">
    <source>
        <dbReference type="SAM" id="MobiDB-lite"/>
    </source>
</evidence>
<dbReference type="InterPro" id="IPR036691">
    <property type="entry name" value="Endo/exonu/phosph_ase_sf"/>
</dbReference>
<keyword evidence="3" id="KW-1185">Reference proteome</keyword>
<dbReference type="GO" id="GO:0004519">
    <property type="term" value="F:endonuclease activity"/>
    <property type="evidence" value="ECO:0007669"/>
    <property type="project" value="UniProtKB-KW"/>
</dbReference>
<keyword evidence="2" id="KW-0378">Hydrolase</keyword>
<sequence length="292" mass="32798">MNTAHVTPRTPDGESAGTDLVMFWNLYEAGIERLGGSDDRWRAQCELVAAHRPRVLMTTEGWGWHLDDGALFEDAKAGFGMDGELFTAKTGCHLAVFWQRDIRRVDAERLPHELAHWHGHGLVTLRLPGWTTPLRFLVAHLDPFSPAGRRIESDHLRRHADPALPPLVMGMDANCVPPGDPEPDWSRVPRHRRDDHLHADAERADRAPLRRLLGDPEDPLLVDAGAHLGDRSPTFGRLPPAEAERRIDLLLVSPSLAGDLVAYRSLEPWPEPHGERPAASDHRPVTIRLRRR</sequence>
<proteinExistence type="predicted"/>
<feature type="compositionally biased region" description="Basic and acidic residues" evidence="1">
    <location>
        <begin position="270"/>
        <end position="284"/>
    </location>
</feature>